<dbReference type="RefSeq" id="WP_025226471.1">
    <property type="nucleotide sequence ID" value="NZ_CP007139.1"/>
</dbReference>
<dbReference type="HOGENOM" id="CLU_833536_0_0_0"/>
<gene>
    <name evidence="1" type="ORF">OP10G_1554</name>
</gene>
<dbReference type="EMBL" id="CP007139">
    <property type="protein sequence ID" value="AIE84922.1"/>
    <property type="molecule type" value="Genomic_DNA"/>
</dbReference>
<dbReference type="KEGG" id="fgi:OP10G_1554"/>
<accession>A0A068NND5</accession>
<dbReference type="Proteomes" id="UP000027982">
    <property type="component" value="Chromosome"/>
</dbReference>
<proteinExistence type="predicted"/>
<reference evidence="1 2" key="1">
    <citation type="journal article" date="2014" name="PLoS ONE">
        <title>The first complete genome sequence of the class fimbriimonadia in the phylum armatimonadetes.</title>
        <authorList>
            <person name="Hu Z.Y."/>
            <person name="Wang Y.Z."/>
            <person name="Im W.T."/>
            <person name="Wang S.Y."/>
            <person name="Zhao G.P."/>
            <person name="Zheng H.J."/>
            <person name="Quan Z.X."/>
        </authorList>
    </citation>
    <scope>NUCLEOTIDE SEQUENCE [LARGE SCALE GENOMIC DNA]</scope>
    <source>
        <strain evidence="1">Gsoil 348</strain>
    </source>
</reference>
<name>A0A068NND5_FIMGI</name>
<dbReference type="AlphaFoldDB" id="A0A068NND5"/>
<organism evidence="1 2">
    <name type="scientific">Fimbriimonas ginsengisoli Gsoil 348</name>
    <dbReference type="NCBI Taxonomy" id="661478"/>
    <lineage>
        <taxon>Bacteria</taxon>
        <taxon>Bacillati</taxon>
        <taxon>Armatimonadota</taxon>
        <taxon>Fimbriimonadia</taxon>
        <taxon>Fimbriimonadales</taxon>
        <taxon>Fimbriimonadaceae</taxon>
        <taxon>Fimbriimonas</taxon>
    </lineage>
</organism>
<dbReference type="STRING" id="661478.OP10G_1554"/>
<protein>
    <submittedName>
        <fullName evidence="1">Uncharacterized protein</fullName>
    </submittedName>
</protein>
<keyword evidence="2" id="KW-1185">Reference proteome</keyword>
<sequence>MTDSTRIETGFIEWLRESDWQNAYAEFLLEFFSEFAELTGQDVFQVIPSLPEEVAAEALACALDQFATESYEEFTGKKETPIDAFLFECGDQYETAEVDYLVALRSSKPDLYDVVELDEESVVLKSLLDPAAATVKVAEPLGMSPDPGDAVFARVIEEGDIRRFTQGVVVLSSQSRTEVVEMFEAAVKDYLKELPKLIRKDPQQLRAARSAVRQGLSAIVVALWIDEMDTTFDTSGILKYAYQILVPVPEIEEALDRVMERSPEPGVQAWAAINDTQMLAVVTIEEEMLLFAVPDEDTATIIHERLQNLLGDRIGEQVALADFEDEDDDLPAE</sequence>
<evidence type="ECO:0000313" key="1">
    <source>
        <dbReference type="EMBL" id="AIE84922.1"/>
    </source>
</evidence>
<evidence type="ECO:0000313" key="2">
    <source>
        <dbReference type="Proteomes" id="UP000027982"/>
    </source>
</evidence>